<keyword evidence="1" id="KW-0732">Signal</keyword>
<dbReference type="EMBL" id="PRDM01000001">
    <property type="protein sequence ID" value="MBE8723920.1"/>
    <property type="molecule type" value="Genomic_DNA"/>
</dbReference>
<reference evidence="2 3" key="1">
    <citation type="submission" date="2018-07" db="EMBL/GenBank/DDBJ databases">
        <title>Genome assembly of strain KB82.</title>
        <authorList>
            <person name="Kukolya J."/>
            <person name="Horvath B."/>
            <person name="Nagy I."/>
            <person name="Toth A."/>
        </authorList>
    </citation>
    <scope>NUCLEOTIDE SEQUENCE [LARGE SCALE GENOMIC DNA]</scope>
    <source>
        <strain evidence="2 3">Kb82</strain>
    </source>
</reference>
<evidence type="ECO:0008006" key="4">
    <source>
        <dbReference type="Google" id="ProtNLM"/>
    </source>
</evidence>
<feature type="signal peptide" evidence="1">
    <location>
        <begin position="1"/>
        <end position="18"/>
    </location>
</feature>
<comment type="caution">
    <text evidence="2">The sequence shown here is derived from an EMBL/GenBank/DDBJ whole genome shotgun (WGS) entry which is preliminary data.</text>
</comment>
<keyword evidence="3" id="KW-1185">Reference proteome</keyword>
<dbReference type="RefSeq" id="WP_193844948.1">
    <property type="nucleotide sequence ID" value="NZ_PRDM01000001.1"/>
</dbReference>
<evidence type="ECO:0000313" key="2">
    <source>
        <dbReference type="EMBL" id="MBE8723920.1"/>
    </source>
</evidence>
<dbReference type="PROSITE" id="PS51257">
    <property type="entry name" value="PROKAR_LIPOPROTEIN"/>
    <property type="match status" value="1"/>
</dbReference>
<feature type="chain" id="PRO_5045405186" description="Lipoprotein" evidence="1">
    <location>
        <begin position="19"/>
        <end position="368"/>
    </location>
</feature>
<evidence type="ECO:0000313" key="3">
    <source>
        <dbReference type="Proteomes" id="UP000640614"/>
    </source>
</evidence>
<sequence>MKKTRIALSFCSVFLLFACTTDEGSHDKNQTTIENKKQTNTTKYINLEELQKDNYSYLKFQQMEADLNILRNSKMIDNNQFVFLIDTEKILFIENAQSKTFTFPIYRSAKSQLLENLVLKIDNKGISESYIVKYNLTDSDKAKIKNREILNLENKTEIFPLTSLVKTINSKTANNGTNKGILLYWQTCWELVPVKIIDIDSYEYVQYQYLPVTCVENIPTPSGTLIDPTTVPQINTNVNYSPVYQPPYNYDDLPYTLGNDFSSYPVLDDINEANNVSARYFFDSLTYPERKWALYNASLYTTMLQKLTEKNWGYSYENFARNVIWQMTQYHICHATITTDEIESELFNFVMAGGTIMTVAETCLPKHN</sequence>
<dbReference type="Proteomes" id="UP000640614">
    <property type="component" value="Unassembled WGS sequence"/>
</dbReference>
<accession>A0ABR9TF12</accession>
<gene>
    <name evidence="2" type="ORF">C4F50_03095</name>
</gene>
<name>A0ABR9TF12_9FLAO</name>
<organism evidence="2 3">
    <name type="scientific">Flavobacterium hungaricum</name>
    <dbReference type="NCBI Taxonomy" id="2082725"/>
    <lineage>
        <taxon>Bacteria</taxon>
        <taxon>Pseudomonadati</taxon>
        <taxon>Bacteroidota</taxon>
        <taxon>Flavobacteriia</taxon>
        <taxon>Flavobacteriales</taxon>
        <taxon>Flavobacteriaceae</taxon>
        <taxon>Flavobacterium</taxon>
    </lineage>
</organism>
<evidence type="ECO:0000256" key="1">
    <source>
        <dbReference type="SAM" id="SignalP"/>
    </source>
</evidence>
<proteinExistence type="predicted"/>
<protein>
    <recommendedName>
        <fullName evidence="4">Lipoprotein</fullName>
    </recommendedName>
</protein>